<evidence type="ECO:0000313" key="3">
    <source>
        <dbReference type="Proteomes" id="UP001149165"/>
    </source>
</evidence>
<keyword evidence="3" id="KW-1185">Reference proteome</keyword>
<accession>A0A9W9K0U7</accession>
<gene>
    <name evidence="2" type="ORF">N7456_012251</name>
</gene>
<protein>
    <submittedName>
        <fullName evidence="2">Uncharacterized protein</fullName>
    </submittedName>
</protein>
<feature type="region of interest" description="Disordered" evidence="1">
    <location>
        <begin position="625"/>
        <end position="651"/>
    </location>
</feature>
<sequence length="651" mass="71322">MPNVLSLDIKSSALLIALCYSLVRNIAAADSVALRGSPRGAAARNTEERRRDFDRILKAPPEIEIPIPLNRRLSMKSPSLAWSRSRRLTATDESPGPLTVRRCNVSRSQSTLPSSSYPRIPRRSSSLSASERKSSDGPTTSTSTRTPSLSDSLYQIEVTKKRQSKSPIRRDADCAKNTLNDDPFIDNNPGQVSDIRRNWARKGYRLAPQLVVRWSSGSWISPGPSARFGSNGTLSGSRISAPAPQQPRSEYAKLGEFDSLRPMDLPVAFVNLRATTDQLQIGMGQTSLWATVYVSADVSQTPFPGASSIAPLDVMILLDSLAEPSVNLLTQVTVGSSVLVSHLSHSHDRFALAYIDQNSKHGFEMLLPLGFHPIGAVRSALNIFTTRQRATHQKASLDIGSVIQGASGIFCRSPRAAFCHLFFVSATPPDHLLIPWIDPAIGFHTITPHACLPLDNATSQLGWHISYTVGACDTGPRETHFIRRISRVIRQIRTGINPGCVIDMKLSVAPGDGCQIQSVIEDCRLISLRPGETWSIPVQIRVPAVAAYQYGTQQSSSFYENPFIEEMMTQINTLLCEYSSDELAQHLLTVHVEYQHSLLPVPTTINVESHLTITRQNYKALNDLSSSEEPSIGSFSQGTDFSFSQGSSDSS</sequence>
<proteinExistence type="predicted"/>
<feature type="compositionally biased region" description="Low complexity" evidence="1">
    <location>
        <begin position="136"/>
        <end position="153"/>
    </location>
</feature>
<name>A0A9W9K0U7_9EURO</name>
<dbReference type="EMBL" id="JAPQKH010000007">
    <property type="protein sequence ID" value="KAJ5088635.1"/>
    <property type="molecule type" value="Genomic_DNA"/>
</dbReference>
<dbReference type="OrthoDB" id="5596422at2759"/>
<dbReference type="Proteomes" id="UP001149165">
    <property type="component" value="Unassembled WGS sequence"/>
</dbReference>
<organism evidence="2 3">
    <name type="scientific">Penicillium angulare</name>
    <dbReference type="NCBI Taxonomy" id="116970"/>
    <lineage>
        <taxon>Eukaryota</taxon>
        <taxon>Fungi</taxon>
        <taxon>Dikarya</taxon>
        <taxon>Ascomycota</taxon>
        <taxon>Pezizomycotina</taxon>
        <taxon>Eurotiomycetes</taxon>
        <taxon>Eurotiomycetidae</taxon>
        <taxon>Eurotiales</taxon>
        <taxon>Aspergillaceae</taxon>
        <taxon>Penicillium</taxon>
    </lineage>
</organism>
<comment type="caution">
    <text evidence="2">The sequence shown here is derived from an EMBL/GenBank/DDBJ whole genome shotgun (WGS) entry which is preliminary data.</text>
</comment>
<reference evidence="2" key="1">
    <citation type="submission" date="2022-11" db="EMBL/GenBank/DDBJ databases">
        <authorList>
            <person name="Petersen C."/>
        </authorList>
    </citation>
    <scope>NUCLEOTIDE SEQUENCE</scope>
    <source>
        <strain evidence="2">IBT 30069</strain>
    </source>
</reference>
<feature type="region of interest" description="Disordered" evidence="1">
    <location>
        <begin position="80"/>
        <end position="186"/>
    </location>
</feature>
<dbReference type="AlphaFoldDB" id="A0A9W9K0U7"/>
<evidence type="ECO:0000256" key="1">
    <source>
        <dbReference type="SAM" id="MobiDB-lite"/>
    </source>
</evidence>
<feature type="compositionally biased region" description="Low complexity" evidence="1">
    <location>
        <begin position="113"/>
        <end position="129"/>
    </location>
</feature>
<evidence type="ECO:0000313" key="2">
    <source>
        <dbReference type="EMBL" id="KAJ5088635.1"/>
    </source>
</evidence>
<reference evidence="2" key="2">
    <citation type="journal article" date="2023" name="IMA Fungus">
        <title>Comparative genomic study of the Penicillium genus elucidates a diverse pangenome and 15 lateral gene transfer events.</title>
        <authorList>
            <person name="Petersen C."/>
            <person name="Sorensen T."/>
            <person name="Nielsen M.R."/>
            <person name="Sondergaard T.E."/>
            <person name="Sorensen J.L."/>
            <person name="Fitzpatrick D.A."/>
            <person name="Frisvad J.C."/>
            <person name="Nielsen K.L."/>
        </authorList>
    </citation>
    <scope>NUCLEOTIDE SEQUENCE</scope>
    <source>
        <strain evidence="2">IBT 30069</strain>
    </source>
</reference>